<dbReference type="SUPFAM" id="SSF53335">
    <property type="entry name" value="S-adenosyl-L-methionine-dependent methyltransferases"/>
    <property type="match status" value="1"/>
</dbReference>
<dbReference type="InterPro" id="IPR029063">
    <property type="entry name" value="SAM-dependent_MTases_sf"/>
</dbReference>
<feature type="compositionally biased region" description="Basic residues" evidence="1">
    <location>
        <begin position="1"/>
        <end position="10"/>
    </location>
</feature>
<proteinExistence type="predicted"/>
<feature type="region of interest" description="Disordered" evidence="1">
    <location>
        <begin position="1"/>
        <end position="22"/>
    </location>
</feature>
<gene>
    <name evidence="2" type="ORF">SLEP1_g36096</name>
</gene>
<feature type="compositionally biased region" description="Basic and acidic residues" evidence="1">
    <location>
        <begin position="11"/>
        <end position="22"/>
    </location>
</feature>
<dbReference type="PANTHER" id="PTHR14741:SF41">
    <property type="entry name" value="TRIMETHYLGUANOSINE SYNTHASE"/>
    <property type="match status" value="1"/>
</dbReference>
<evidence type="ECO:0000313" key="3">
    <source>
        <dbReference type="Proteomes" id="UP001054252"/>
    </source>
</evidence>
<evidence type="ECO:0008006" key="4">
    <source>
        <dbReference type="Google" id="ProtNLM"/>
    </source>
</evidence>
<name>A0AAV5KQR8_9ROSI</name>
<organism evidence="2 3">
    <name type="scientific">Rubroshorea leprosula</name>
    <dbReference type="NCBI Taxonomy" id="152421"/>
    <lineage>
        <taxon>Eukaryota</taxon>
        <taxon>Viridiplantae</taxon>
        <taxon>Streptophyta</taxon>
        <taxon>Embryophyta</taxon>
        <taxon>Tracheophyta</taxon>
        <taxon>Spermatophyta</taxon>
        <taxon>Magnoliopsida</taxon>
        <taxon>eudicotyledons</taxon>
        <taxon>Gunneridae</taxon>
        <taxon>Pentapetalae</taxon>
        <taxon>rosids</taxon>
        <taxon>malvids</taxon>
        <taxon>Malvales</taxon>
        <taxon>Dipterocarpaceae</taxon>
        <taxon>Rubroshorea</taxon>
    </lineage>
</organism>
<protein>
    <recommendedName>
        <fullName evidence="4">DNA methylase N-4/N-6 domain-containing protein</fullName>
    </recommendedName>
</protein>
<dbReference type="PANTHER" id="PTHR14741">
    <property type="entry name" value="S-ADENOSYLMETHIONINE-DEPENDENT METHYLTRANSFERASE RELATED"/>
    <property type="match status" value="1"/>
</dbReference>
<reference evidence="2 3" key="1">
    <citation type="journal article" date="2021" name="Commun. Biol.">
        <title>The genome of Shorea leprosula (Dipterocarpaceae) highlights the ecological relevance of drought in aseasonal tropical rainforests.</title>
        <authorList>
            <person name="Ng K.K.S."/>
            <person name="Kobayashi M.J."/>
            <person name="Fawcett J.A."/>
            <person name="Hatakeyama M."/>
            <person name="Paape T."/>
            <person name="Ng C.H."/>
            <person name="Ang C.C."/>
            <person name="Tnah L.H."/>
            <person name="Lee C.T."/>
            <person name="Nishiyama T."/>
            <person name="Sese J."/>
            <person name="O'Brien M.J."/>
            <person name="Copetti D."/>
            <person name="Mohd Noor M.I."/>
            <person name="Ong R.C."/>
            <person name="Putra M."/>
            <person name="Sireger I.Z."/>
            <person name="Indrioko S."/>
            <person name="Kosugi Y."/>
            <person name="Izuno A."/>
            <person name="Isagi Y."/>
            <person name="Lee S.L."/>
            <person name="Shimizu K.K."/>
        </authorList>
    </citation>
    <scope>NUCLEOTIDE SEQUENCE [LARGE SCALE GENOMIC DNA]</scope>
    <source>
        <strain evidence="2">214</strain>
    </source>
</reference>
<sequence>MAGGSKKRRREEKGERKHEKEGITPLNVKHWLQRYKLFSRHDEGLRMDEEGWYSVTPEEIAIGHAERCGGGLVIDCFSGVGGTAIQFARL</sequence>
<evidence type="ECO:0000256" key="1">
    <source>
        <dbReference type="SAM" id="MobiDB-lite"/>
    </source>
</evidence>
<evidence type="ECO:0000313" key="2">
    <source>
        <dbReference type="EMBL" id="GKV26878.1"/>
    </source>
</evidence>
<dbReference type="GO" id="GO:0005634">
    <property type="term" value="C:nucleus"/>
    <property type="evidence" value="ECO:0007669"/>
    <property type="project" value="TreeGrafter"/>
</dbReference>
<keyword evidence="3" id="KW-1185">Reference proteome</keyword>
<dbReference type="Gene3D" id="3.40.50.150">
    <property type="entry name" value="Vaccinia Virus protein VP39"/>
    <property type="match status" value="1"/>
</dbReference>
<dbReference type="AlphaFoldDB" id="A0AAV5KQR8"/>
<dbReference type="EMBL" id="BPVZ01000073">
    <property type="protein sequence ID" value="GKV26878.1"/>
    <property type="molecule type" value="Genomic_DNA"/>
</dbReference>
<dbReference type="GO" id="GO:0071164">
    <property type="term" value="F:RNA cap trimethylguanosine synthase activity"/>
    <property type="evidence" value="ECO:0007669"/>
    <property type="project" value="TreeGrafter"/>
</dbReference>
<accession>A0AAV5KQR8</accession>
<dbReference type="Proteomes" id="UP001054252">
    <property type="component" value="Unassembled WGS sequence"/>
</dbReference>
<comment type="caution">
    <text evidence="2">The sequence shown here is derived from an EMBL/GenBank/DDBJ whole genome shotgun (WGS) entry which is preliminary data.</text>
</comment>